<reference evidence="9 10" key="1">
    <citation type="submission" date="2018-04" db="EMBL/GenBank/DDBJ databases">
        <title>Pararhodobacter oceanense sp. nov., isolated from marine intertidal sediment.</title>
        <authorList>
            <person name="Wang X.-L."/>
            <person name="Du Z.-J."/>
        </authorList>
    </citation>
    <scope>NUCLEOTIDE SEQUENCE [LARGE SCALE GENOMIC DNA]</scope>
    <source>
        <strain evidence="9 10">AM505</strain>
    </source>
</reference>
<keyword evidence="5 8" id="KW-1133">Transmembrane helix</keyword>
<keyword evidence="6 8" id="KW-0472">Membrane</keyword>
<keyword evidence="7" id="KW-0813">Transport</keyword>
<dbReference type="GO" id="GO:0005886">
    <property type="term" value="C:plasma membrane"/>
    <property type="evidence" value="ECO:0007669"/>
    <property type="project" value="UniProtKB-SubCell"/>
</dbReference>
<dbReference type="EMBL" id="QDKM01000001">
    <property type="protein sequence ID" value="PVH30732.1"/>
    <property type="molecule type" value="Genomic_DNA"/>
</dbReference>
<protein>
    <submittedName>
        <fullName evidence="9">Biopolymer transporter ExbD</fullName>
    </submittedName>
</protein>
<evidence type="ECO:0000256" key="5">
    <source>
        <dbReference type="ARBA" id="ARBA00022989"/>
    </source>
</evidence>
<keyword evidence="4 7" id="KW-0812">Transmembrane</keyword>
<evidence type="ECO:0000256" key="3">
    <source>
        <dbReference type="ARBA" id="ARBA00022475"/>
    </source>
</evidence>
<keyword evidence="10" id="KW-1185">Reference proteome</keyword>
<dbReference type="RefSeq" id="WP_116557153.1">
    <property type="nucleotide sequence ID" value="NZ_QDKM01000001.1"/>
</dbReference>
<evidence type="ECO:0000313" key="9">
    <source>
        <dbReference type="EMBL" id="PVH30732.1"/>
    </source>
</evidence>
<dbReference type="GO" id="GO:0015031">
    <property type="term" value="P:protein transport"/>
    <property type="evidence" value="ECO:0007669"/>
    <property type="project" value="UniProtKB-KW"/>
</dbReference>
<evidence type="ECO:0000256" key="4">
    <source>
        <dbReference type="ARBA" id="ARBA00022692"/>
    </source>
</evidence>
<name>A0A2T8HZG0_9RHOB</name>
<evidence type="ECO:0000256" key="2">
    <source>
        <dbReference type="ARBA" id="ARBA00005811"/>
    </source>
</evidence>
<comment type="caution">
    <text evidence="9">The sequence shown here is derived from an EMBL/GenBank/DDBJ whole genome shotgun (WGS) entry which is preliminary data.</text>
</comment>
<comment type="similarity">
    <text evidence="2 7">Belongs to the ExbD/TolR family.</text>
</comment>
<keyword evidence="7" id="KW-0653">Protein transport</keyword>
<evidence type="ECO:0000256" key="7">
    <source>
        <dbReference type="RuleBase" id="RU003879"/>
    </source>
</evidence>
<dbReference type="InterPro" id="IPR003400">
    <property type="entry name" value="ExbD"/>
</dbReference>
<proteinExistence type="inferred from homology"/>
<sequence>MSLLTPPNRTRGDSTIGLINIVFLMLIFFLIAGTIAPSLGGGIALMRLSDPQTQTPPDALVLRADGQMELDGMALGDDASTGAEAYLASLTDRSVARLLPDRDAPAAVMVQVANALRQGGAERVVVLGEK</sequence>
<comment type="subcellular location">
    <subcellularLocation>
        <location evidence="1">Cell membrane</location>
        <topology evidence="1">Single-pass membrane protein</topology>
    </subcellularLocation>
    <subcellularLocation>
        <location evidence="7">Cell membrane</location>
        <topology evidence="7">Single-pass type II membrane protein</topology>
    </subcellularLocation>
</comment>
<dbReference type="AlphaFoldDB" id="A0A2T8HZG0"/>
<feature type="transmembrane region" description="Helical" evidence="8">
    <location>
        <begin position="16"/>
        <end position="39"/>
    </location>
</feature>
<evidence type="ECO:0000256" key="8">
    <source>
        <dbReference type="SAM" id="Phobius"/>
    </source>
</evidence>
<keyword evidence="3" id="KW-1003">Cell membrane</keyword>
<organism evidence="9 10">
    <name type="scientific">Pararhodobacter oceanensis</name>
    <dbReference type="NCBI Taxonomy" id="2172121"/>
    <lineage>
        <taxon>Bacteria</taxon>
        <taxon>Pseudomonadati</taxon>
        <taxon>Pseudomonadota</taxon>
        <taxon>Alphaproteobacteria</taxon>
        <taxon>Rhodobacterales</taxon>
        <taxon>Paracoccaceae</taxon>
        <taxon>Pararhodobacter</taxon>
    </lineage>
</organism>
<accession>A0A2T8HZG0</accession>
<dbReference type="Pfam" id="PF02472">
    <property type="entry name" value="ExbD"/>
    <property type="match status" value="1"/>
</dbReference>
<dbReference type="GO" id="GO:0022857">
    <property type="term" value="F:transmembrane transporter activity"/>
    <property type="evidence" value="ECO:0007669"/>
    <property type="project" value="InterPro"/>
</dbReference>
<dbReference type="Proteomes" id="UP000245911">
    <property type="component" value="Unassembled WGS sequence"/>
</dbReference>
<evidence type="ECO:0000256" key="1">
    <source>
        <dbReference type="ARBA" id="ARBA00004162"/>
    </source>
</evidence>
<dbReference type="OrthoDB" id="8479787at2"/>
<gene>
    <name evidence="9" type="ORF">DDE20_04255</name>
</gene>
<evidence type="ECO:0000313" key="10">
    <source>
        <dbReference type="Proteomes" id="UP000245911"/>
    </source>
</evidence>
<evidence type="ECO:0000256" key="6">
    <source>
        <dbReference type="ARBA" id="ARBA00023136"/>
    </source>
</evidence>